<name>A0A2N8P9I1_STRNR</name>
<gene>
    <name evidence="1" type="ORF">AOB60_25745</name>
</gene>
<dbReference type="Proteomes" id="UP000236047">
    <property type="component" value="Unassembled WGS sequence"/>
</dbReference>
<accession>A0A2N8P9I1</accession>
<protein>
    <recommendedName>
        <fullName evidence="3">Guanylate cyclase domain-containing protein</fullName>
    </recommendedName>
</protein>
<comment type="caution">
    <text evidence="1">The sequence shown here is derived from an EMBL/GenBank/DDBJ whole genome shotgun (WGS) entry which is preliminary data.</text>
</comment>
<evidence type="ECO:0008006" key="3">
    <source>
        <dbReference type="Google" id="ProtNLM"/>
    </source>
</evidence>
<organism evidence="1 2">
    <name type="scientific">Streptomyces noursei</name>
    <name type="common">Streptomyces albulus</name>
    <dbReference type="NCBI Taxonomy" id="1971"/>
    <lineage>
        <taxon>Bacteria</taxon>
        <taxon>Bacillati</taxon>
        <taxon>Actinomycetota</taxon>
        <taxon>Actinomycetes</taxon>
        <taxon>Kitasatosporales</taxon>
        <taxon>Streptomycetaceae</taxon>
        <taxon>Streptomyces</taxon>
    </lineage>
</organism>
<proteinExistence type="predicted"/>
<evidence type="ECO:0000313" key="2">
    <source>
        <dbReference type="Proteomes" id="UP000236047"/>
    </source>
</evidence>
<dbReference type="AlphaFoldDB" id="A0A2N8P9I1"/>
<dbReference type="Gene3D" id="3.30.70.1230">
    <property type="entry name" value="Nucleotide cyclase"/>
    <property type="match status" value="1"/>
</dbReference>
<sequence length="181" mass="18989">MTERISALLIKFRFSRLASDPTAADEAFQIASPTVLTEAERFRGAVATSIGSVFLVLFGECADGAAYAVRAVRMAAAVRDAAPTTVGAAVTTGEALLRYGGVTGVTAVGPVIDTCQSLLEMAGDNEIRVCANTRRNTVAAIAYECGGDATVGWPVASLREDRTPESADRGLELDVLQDLFQ</sequence>
<dbReference type="EMBL" id="LJSN01000003">
    <property type="protein sequence ID" value="PNE37670.1"/>
    <property type="molecule type" value="Genomic_DNA"/>
</dbReference>
<dbReference type="SUPFAM" id="SSF55073">
    <property type="entry name" value="Nucleotide cyclase"/>
    <property type="match status" value="1"/>
</dbReference>
<reference evidence="2" key="1">
    <citation type="submission" date="2015-09" db="EMBL/GenBank/DDBJ databases">
        <authorList>
            <person name="Graham D.E."/>
            <person name="Mahan K.M."/>
            <person name="Klingeman D.M."/>
            <person name="Fida T."/>
            <person name="Giannone R.J."/>
            <person name="Hettich R.L."/>
            <person name="Parry R.J."/>
            <person name="Spain J.C."/>
        </authorList>
    </citation>
    <scope>NUCLEOTIDE SEQUENCE [LARGE SCALE GENOMIC DNA]</scope>
    <source>
        <strain evidence="2">JCM 4701</strain>
    </source>
</reference>
<evidence type="ECO:0000313" key="1">
    <source>
        <dbReference type="EMBL" id="PNE37670.1"/>
    </source>
</evidence>
<dbReference type="InterPro" id="IPR029787">
    <property type="entry name" value="Nucleotide_cyclase"/>
</dbReference>
<keyword evidence="2" id="KW-1185">Reference proteome</keyword>